<evidence type="ECO:0000256" key="1">
    <source>
        <dbReference type="SAM" id="MobiDB-lite"/>
    </source>
</evidence>
<keyword evidence="3" id="KW-1185">Reference proteome</keyword>
<protein>
    <submittedName>
        <fullName evidence="2">Uncharacterized protein</fullName>
    </submittedName>
</protein>
<dbReference type="AlphaFoldDB" id="A0A0C2MVJ8"/>
<sequence>MCQAEALIGRRLRGAIENFKSNIQNNLKNAIDNQKRFHDLNAQHREFEQGEQFGPRTNFRLRTEDISYQIEADGVIKRKHADHLTKRYENLIIQEEMVEEVPDTTDLGLIVKGPQPEHNLPRRSTRVKRPQTIPYQPYLK</sequence>
<name>A0A0C2MVJ8_THEKT</name>
<proteinExistence type="predicted"/>
<evidence type="ECO:0000313" key="3">
    <source>
        <dbReference type="Proteomes" id="UP000031668"/>
    </source>
</evidence>
<organism evidence="2 3">
    <name type="scientific">Thelohanellus kitauei</name>
    <name type="common">Myxosporean</name>
    <dbReference type="NCBI Taxonomy" id="669202"/>
    <lineage>
        <taxon>Eukaryota</taxon>
        <taxon>Metazoa</taxon>
        <taxon>Cnidaria</taxon>
        <taxon>Myxozoa</taxon>
        <taxon>Myxosporea</taxon>
        <taxon>Bivalvulida</taxon>
        <taxon>Platysporina</taxon>
        <taxon>Myxobolidae</taxon>
        <taxon>Thelohanellus</taxon>
    </lineage>
</organism>
<accession>A0A0C2MVJ8</accession>
<gene>
    <name evidence="2" type="ORF">RF11_16263</name>
</gene>
<feature type="region of interest" description="Disordered" evidence="1">
    <location>
        <begin position="111"/>
        <end position="140"/>
    </location>
</feature>
<reference evidence="2 3" key="1">
    <citation type="journal article" date="2014" name="Genome Biol. Evol.">
        <title>The genome of the myxosporean Thelohanellus kitauei shows adaptations to nutrient acquisition within its fish host.</title>
        <authorList>
            <person name="Yang Y."/>
            <person name="Xiong J."/>
            <person name="Zhou Z."/>
            <person name="Huo F."/>
            <person name="Miao W."/>
            <person name="Ran C."/>
            <person name="Liu Y."/>
            <person name="Zhang J."/>
            <person name="Feng J."/>
            <person name="Wang M."/>
            <person name="Wang M."/>
            <person name="Wang L."/>
            <person name="Yao B."/>
        </authorList>
    </citation>
    <scope>NUCLEOTIDE SEQUENCE [LARGE SCALE GENOMIC DNA]</scope>
    <source>
        <strain evidence="2">Wuqing</strain>
    </source>
</reference>
<dbReference type="Proteomes" id="UP000031668">
    <property type="component" value="Unassembled WGS sequence"/>
</dbReference>
<dbReference type="EMBL" id="JWZT01002909">
    <property type="protein sequence ID" value="KII68180.1"/>
    <property type="molecule type" value="Genomic_DNA"/>
</dbReference>
<evidence type="ECO:0000313" key="2">
    <source>
        <dbReference type="EMBL" id="KII68180.1"/>
    </source>
</evidence>
<dbReference type="OrthoDB" id="5985335at2759"/>
<comment type="caution">
    <text evidence="2">The sequence shown here is derived from an EMBL/GenBank/DDBJ whole genome shotgun (WGS) entry which is preliminary data.</text>
</comment>